<keyword evidence="5" id="KW-0175">Coiled coil</keyword>
<evidence type="ECO:0000256" key="2">
    <source>
        <dbReference type="ARBA" id="ARBA00022692"/>
    </source>
</evidence>
<evidence type="ECO:0000256" key="4">
    <source>
        <dbReference type="ARBA" id="ARBA00023136"/>
    </source>
</evidence>
<evidence type="ECO:0000256" key="1">
    <source>
        <dbReference type="ARBA" id="ARBA00004370"/>
    </source>
</evidence>
<evidence type="ECO:0000313" key="8">
    <source>
        <dbReference type="Proteomes" id="UP000294835"/>
    </source>
</evidence>
<organism evidence="7 8">
    <name type="scientific">Rhodovulum marinum</name>
    <dbReference type="NCBI Taxonomy" id="320662"/>
    <lineage>
        <taxon>Bacteria</taxon>
        <taxon>Pseudomonadati</taxon>
        <taxon>Pseudomonadota</taxon>
        <taxon>Alphaproteobacteria</taxon>
        <taxon>Rhodobacterales</taxon>
        <taxon>Paracoccaceae</taxon>
        <taxon>Rhodovulum</taxon>
    </lineage>
</organism>
<feature type="compositionally biased region" description="Basic and acidic residues" evidence="6">
    <location>
        <begin position="1"/>
        <end position="14"/>
    </location>
</feature>
<accession>A0A4R2PYA5</accession>
<sequence length="425" mass="43359">MANTEEDKMSEDTTKLSQPDPGPDPDKTAEAEVRTPEPEQADTPVDEGTAADAKDGRDLSGTLDEATEAWDDPQPESQPDAKPTPAPAPAAQKRGGGFLAPLIGGVLAAGVGYGAAQYVKPEGWPFPGAGLGDDARAALASADERLSATQDQVAALQAQVASLAENAGGGAQALAPELAALTDQLAALTDRLNTLDGRVTELAKAQVAVAGEEAAEAVAAYEREIAAMREELAAQRDENAKLAESVASVANQAEAEVDAAMDRAAQVEARAAMMRIDAALANGAPFEAALGQLQGVELPQALAAVAAQGAATLAELQRDFPAAARAALDAALPVEADGSVGDRVSAFVRSQLGLRSLEPRDGDDADAVLSRSEAALRQGDLPGALAELDALPDPAKSAMSGWVEAATARVDALEAARALEQSLNQ</sequence>
<comment type="caution">
    <text evidence="7">The sequence shown here is derived from an EMBL/GenBank/DDBJ whole genome shotgun (WGS) entry which is preliminary data.</text>
</comment>
<keyword evidence="2" id="KW-0812">Transmembrane</keyword>
<keyword evidence="4" id="KW-0472">Membrane</keyword>
<proteinExistence type="predicted"/>
<reference evidence="7 8" key="1">
    <citation type="submission" date="2019-03" db="EMBL/GenBank/DDBJ databases">
        <title>Genomic Encyclopedia of Type Strains, Phase IV (KMG-IV): sequencing the most valuable type-strain genomes for metagenomic binning, comparative biology and taxonomic classification.</title>
        <authorList>
            <person name="Goeker M."/>
        </authorList>
    </citation>
    <scope>NUCLEOTIDE SEQUENCE [LARGE SCALE GENOMIC DNA]</scope>
    <source>
        <strain evidence="7 8">DSM 18063</strain>
    </source>
</reference>
<evidence type="ECO:0000256" key="6">
    <source>
        <dbReference type="SAM" id="MobiDB-lite"/>
    </source>
</evidence>
<evidence type="ECO:0000256" key="3">
    <source>
        <dbReference type="ARBA" id="ARBA00022989"/>
    </source>
</evidence>
<dbReference type="EMBL" id="SLXP01000008">
    <property type="protein sequence ID" value="TCP40324.1"/>
    <property type="molecule type" value="Genomic_DNA"/>
</dbReference>
<feature type="region of interest" description="Disordered" evidence="6">
    <location>
        <begin position="1"/>
        <end position="93"/>
    </location>
</feature>
<evidence type="ECO:0008006" key="9">
    <source>
        <dbReference type="Google" id="ProtNLM"/>
    </source>
</evidence>
<evidence type="ECO:0000313" key="7">
    <source>
        <dbReference type="EMBL" id="TCP40324.1"/>
    </source>
</evidence>
<gene>
    <name evidence="7" type="ORF">EV662_108199</name>
</gene>
<name>A0A4R2PYA5_9RHOB</name>
<dbReference type="InterPro" id="IPR019133">
    <property type="entry name" value="MIC60"/>
</dbReference>
<evidence type="ECO:0000256" key="5">
    <source>
        <dbReference type="SAM" id="Coils"/>
    </source>
</evidence>
<keyword evidence="8" id="KW-1185">Reference proteome</keyword>
<dbReference type="Pfam" id="PF09731">
    <property type="entry name" value="Mitofilin"/>
    <property type="match status" value="1"/>
</dbReference>
<keyword evidence="3" id="KW-1133">Transmembrane helix</keyword>
<feature type="compositionally biased region" description="Acidic residues" evidence="6">
    <location>
        <begin position="65"/>
        <end position="74"/>
    </location>
</feature>
<dbReference type="AlphaFoldDB" id="A0A4R2PYA5"/>
<feature type="compositionally biased region" description="Basic and acidic residues" evidence="6">
    <location>
        <begin position="24"/>
        <end position="37"/>
    </location>
</feature>
<dbReference type="Proteomes" id="UP000294835">
    <property type="component" value="Unassembled WGS sequence"/>
</dbReference>
<protein>
    <recommendedName>
        <fullName evidence="9">Inner membrane protein</fullName>
    </recommendedName>
</protein>
<dbReference type="GO" id="GO:0016020">
    <property type="term" value="C:membrane"/>
    <property type="evidence" value="ECO:0007669"/>
    <property type="project" value="UniProtKB-SubCell"/>
</dbReference>
<comment type="subcellular location">
    <subcellularLocation>
        <location evidence="1">Membrane</location>
    </subcellularLocation>
</comment>
<feature type="coiled-coil region" evidence="5">
    <location>
        <begin position="139"/>
        <end position="270"/>
    </location>
</feature>